<evidence type="ECO:0000313" key="1">
    <source>
        <dbReference type="EMBL" id="PKY40415.1"/>
    </source>
</evidence>
<dbReference type="EMBL" id="LLXI01000100">
    <property type="protein sequence ID" value="PKY40415.1"/>
    <property type="molecule type" value="Genomic_DNA"/>
</dbReference>
<evidence type="ECO:0000313" key="2">
    <source>
        <dbReference type="Proteomes" id="UP000234323"/>
    </source>
</evidence>
<protein>
    <submittedName>
        <fullName evidence="1">Uncharacterized protein</fullName>
    </submittedName>
</protein>
<gene>
    <name evidence="1" type="ORF">RhiirA4_493567</name>
</gene>
<dbReference type="Proteomes" id="UP000234323">
    <property type="component" value="Unassembled WGS sequence"/>
</dbReference>
<accession>A0A2I1G1B8</accession>
<comment type="caution">
    <text evidence="1">The sequence shown here is derived from an EMBL/GenBank/DDBJ whole genome shotgun (WGS) entry which is preliminary data.</text>
</comment>
<dbReference type="VEuPathDB" id="FungiDB:RhiirA1_460916"/>
<reference evidence="1 2" key="1">
    <citation type="submission" date="2015-10" db="EMBL/GenBank/DDBJ databases">
        <title>Genome analyses suggest a sexual origin of heterokaryosis in a supposedly ancient asexual fungus.</title>
        <authorList>
            <person name="Ropars J."/>
            <person name="Sedzielewska K."/>
            <person name="Noel J."/>
            <person name="Charron P."/>
            <person name="Farinelli L."/>
            <person name="Marton T."/>
            <person name="Kruger M."/>
            <person name="Pelin A."/>
            <person name="Brachmann A."/>
            <person name="Corradi N."/>
        </authorList>
    </citation>
    <scope>NUCLEOTIDE SEQUENCE [LARGE SCALE GENOMIC DNA]</scope>
    <source>
        <strain evidence="1 2">A4</strain>
    </source>
</reference>
<organism evidence="1 2">
    <name type="scientific">Rhizophagus irregularis</name>
    <dbReference type="NCBI Taxonomy" id="588596"/>
    <lineage>
        <taxon>Eukaryota</taxon>
        <taxon>Fungi</taxon>
        <taxon>Fungi incertae sedis</taxon>
        <taxon>Mucoromycota</taxon>
        <taxon>Glomeromycotina</taxon>
        <taxon>Glomeromycetes</taxon>
        <taxon>Glomerales</taxon>
        <taxon>Glomeraceae</taxon>
        <taxon>Rhizophagus</taxon>
    </lineage>
</organism>
<proteinExistence type="predicted"/>
<dbReference type="VEuPathDB" id="FungiDB:RhiirFUN_011248"/>
<keyword evidence="2" id="KW-1185">Reference proteome</keyword>
<dbReference type="VEuPathDB" id="FungiDB:FUN_015440"/>
<name>A0A2I1G1B8_9GLOM</name>
<sequence>MTSLEQVTTKKRKLNNSAGIQTKISDFHESTALTEERIHEIDQACVMAFVVCGIAWHVIENPFFIEFLKNLRPEYTPPSKKVLSGKLLSQETAVVNVRVVKKLTNTTNLTLCKQMNQFRISNSYDGQQTFVKPD</sequence>
<dbReference type="AlphaFoldDB" id="A0A2I1G1B8"/>